<gene>
    <name evidence="1" type="ORF">FLK61_39410</name>
</gene>
<keyword evidence="2" id="KW-1185">Reference proteome</keyword>
<dbReference type="PANTHER" id="PTHR36433">
    <property type="entry name" value="HYPOTHETICAL CYTOSOLIC PROTEIN"/>
    <property type="match status" value="1"/>
</dbReference>
<accession>A0A859FIR3</accession>
<evidence type="ECO:0000313" key="2">
    <source>
        <dbReference type="Proteomes" id="UP000318138"/>
    </source>
</evidence>
<proteinExistence type="predicted"/>
<dbReference type="KEGG" id="psua:FLK61_39410"/>
<dbReference type="Gene3D" id="2.40.50.480">
    <property type="match status" value="1"/>
</dbReference>
<dbReference type="PANTHER" id="PTHR36433:SF2">
    <property type="entry name" value="YXEA FAMILY PROTEIN"/>
    <property type="match status" value="1"/>
</dbReference>
<evidence type="ECO:0000313" key="1">
    <source>
        <dbReference type="EMBL" id="QKS72684.1"/>
    </source>
</evidence>
<organism evidence="1 2">
    <name type="scientific">Paenalkalicoccus suaedae</name>
    <dbReference type="NCBI Taxonomy" id="2592382"/>
    <lineage>
        <taxon>Bacteria</taxon>
        <taxon>Bacillati</taxon>
        <taxon>Bacillota</taxon>
        <taxon>Bacilli</taxon>
        <taxon>Bacillales</taxon>
        <taxon>Bacillaceae</taxon>
        <taxon>Paenalkalicoccus</taxon>
    </lineage>
</organism>
<dbReference type="NCBIfam" id="TIGR01655">
    <property type="entry name" value="yxeA_fam"/>
    <property type="match status" value="1"/>
</dbReference>
<sequence>MKKWIIVAGVVVMVFASVYVIFAETIDRFNPFISEEFVYVQIQTEDEARDDDGRYKYDVEGVNADGEEKRVVFSTSIELEPGEYVRVLAKGRHASEYTFIEEGEMP</sequence>
<dbReference type="AlphaFoldDB" id="A0A859FIR3"/>
<dbReference type="Pfam" id="PF06486">
    <property type="entry name" value="DUF1093"/>
    <property type="match status" value="1"/>
</dbReference>
<dbReference type="SUPFAM" id="SSF159121">
    <property type="entry name" value="BC4932-like"/>
    <property type="match status" value="1"/>
</dbReference>
<dbReference type="Proteomes" id="UP000318138">
    <property type="component" value="Chromosome"/>
</dbReference>
<dbReference type="InterPro" id="IPR036166">
    <property type="entry name" value="YxeA-like_sf"/>
</dbReference>
<dbReference type="EMBL" id="CP041372">
    <property type="protein sequence ID" value="QKS72684.1"/>
    <property type="molecule type" value="Genomic_DNA"/>
</dbReference>
<protein>
    <submittedName>
        <fullName evidence="1">YxeA family protein</fullName>
    </submittedName>
</protein>
<dbReference type="RefSeq" id="WP_176010654.1">
    <property type="nucleotide sequence ID" value="NZ_CP041372.2"/>
</dbReference>
<reference evidence="2" key="1">
    <citation type="submission" date="2019-07" db="EMBL/GenBank/DDBJ databases">
        <title>Bacillus alkalisoli sp. nov. isolated from saline soil.</title>
        <authorList>
            <person name="Sun J.-Q."/>
            <person name="Xu L."/>
        </authorList>
    </citation>
    <scope>NUCLEOTIDE SEQUENCE [LARGE SCALE GENOMIC DNA]</scope>
    <source>
        <strain evidence="2">M4U3P1</strain>
    </source>
</reference>
<dbReference type="InterPro" id="IPR006542">
    <property type="entry name" value="DUF1093"/>
</dbReference>
<name>A0A859FIR3_9BACI</name>